<dbReference type="Gene3D" id="1.10.357.10">
    <property type="entry name" value="Tetracycline Repressor, domain 2"/>
    <property type="match status" value="1"/>
</dbReference>
<protein>
    <submittedName>
        <fullName evidence="6">TetR family transcriptional regulator</fullName>
    </submittedName>
</protein>
<gene>
    <name evidence="6" type="ORF">EV192_10940</name>
</gene>
<feature type="DNA-binding region" description="H-T-H motif" evidence="4">
    <location>
        <begin position="40"/>
        <end position="59"/>
    </location>
</feature>
<organism evidence="6 7">
    <name type="scientific">Actinocrispum wychmicini</name>
    <dbReference type="NCBI Taxonomy" id="1213861"/>
    <lineage>
        <taxon>Bacteria</taxon>
        <taxon>Bacillati</taxon>
        <taxon>Actinomycetota</taxon>
        <taxon>Actinomycetes</taxon>
        <taxon>Pseudonocardiales</taxon>
        <taxon>Pseudonocardiaceae</taxon>
        <taxon>Actinocrispum</taxon>
    </lineage>
</organism>
<sequence length="210" mass="22289">MPADLPGIVRLRDRREAMTLRVILTAARRLFAERGYARAPIRLIAQEAGVAPQTIYAHFGSKAGVLGGLVDLLDDEAGLPDLIAAAERMTDPEALLGLLATASRQIQERCGDILAIMGSGAAVDPDIAATQAEGARRNRLGVEMIIERVRGVGGRVTPHAVDIAVALMSGGVHNSLVTDAGWSHDDYEAWLRHTLATTVLSAPTTGWTVP</sequence>
<name>A0A4V2S5Y9_9PSEU</name>
<dbReference type="Pfam" id="PF00440">
    <property type="entry name" value="TetR_N"/>
    <property type="match status" value="1"/>
</dbReference>
<evidence type="ECO:0000313" key="6">
    <source>
        <dbReference type="EMBL" id="TCO54060.1"/>
    </source>
</evidence>
<dbReference type="EMBL" id="SLWS01000009">
    <property type="protein sequence ID" value="TCO54060.1"/>
    <property type="molecule type" value="Genomic_DNA"/>
</dbReference>
<evidence type="ECO:0000313" key="7">
    <source>
        <dbReference type="Proteomes" id="UP000295680"/>
    </source>
</evidence>
<evidence type="ECO:0000259" key="5">
    <source>
        <dbReference type="PROSITE" id="PS50977"/>
    </source>
</evidence>
<evidence type="ECO:0000256" key="4">
    <source>
        <dbReference type="PROSITE-ProRule" id="PRU00335"/>
    </source>
</evidence>
<feature type="domain" description="HTH tetR-type" evidence="5">
    <location>
        <begin position="17"/>
        <end position="77"/>
    </location>
</feature>
<dbReference type="OrthoDB" id="4823039at2"/>
<keyword evidence="7" id="KW-1185">Reference proteome</keyword>
<dbReference type="PROSITE" id="PS50977">
    <property type="entry name" value="HTH_TETR_2"/>
    <property type="match status" value="1"/>
</dbReference>
<dbReference type="AlphaFoldDB" id="A0A4V2S5Y9"/>
<dbReference type="InterPro" id="IPR001647">
    <property type="entry name" value="HTH_TetR"/>
</dbReference>
<keyword evidence="1" id="KW-0805">Transcription regulation</keyword>
<accession>A0A4V2S5Y9</accession>
<dbReference type="RefSeq" id="WP_132123065.1">
    <property type="nucleotide sequence ID" value="NZ_SLWS01000009.1"/>
</dbReference>
<evidence type="ECO:0000256" key="3">
    <source>
        <dbReference type="ARBA" id="ARBA00023163"/>
    </source>
</evidence>
<dbReference type="InterPro" id="IPR050109">
    <property type="entry name" value="HTH-type_TetR-like_transc_reg"/>
</dbReference>
<dbReference type="PRINTS" id="PR00455">
    <property type="entry name" value="HTHTETR"/>
</dbReference>
<dbReference type="PANTHER" id="PTHR30055:SF234">
    <property type="entry name" value="HTH-TYPE TRANSCRIPTIONAL REGULATOR BETI"/>
    <property type="match status" value="1"/>
</dbReference>
<dbReference type="GO" id="GO:0003700">
    <property type="term" value="F:DNA-binding transcription factor activity"/>
    <property type="evidence" value="ECO:0007669"/>
    <property type="project" value="TreeGrafter"/>
</dbReference>
<dbReference type="PANTHER" id="PTHR30055">
    <property type="entry name" value="HTH-TYPE TRANSCRIPTIONAL REGULATOR RUTR"/>
    <property type="match status" value="1"/>
</dbReference>
<keyword evidence="3" id="KW-0804">Transcription</keyword>
<evidence type="ECO:0000256" key="2">
    <source>
        <dbReference type="ARBA" id="ARBA00023125"/>
    </source>
</evidence>
<reference evidence="6 7" key="1">
    <citation type="submission" date="2019-03" db="EMBL/GenBank/DDBJ databases">
        <title>Genomic Encyclopedia of Type Strains, Phase IV (KMG-IV): sequencing the most valuable type-strain genomes for metagenomic binning, comparative biology and taxonomic classification.</title>
        <authorList>
            <person name="Goeker M."/>
        </authorList>
    </citation>
    <scope>NUCLEOTIDE SEQUENCE [LARGE SCALE GENOMIC DNA]</scope>
    <source>
        <strain evidence="6 7">DSM 45934</strain>
    </source>
</reference>
<evidence type="ECO:0000256" key="1">
    <source>
        <dbReference type="ARBA" id="ARBA00023015"/>
    </source>
</evidence>
<proteinExistence type="predicted"/>
<dbReference type="SUPFAM" id="SSF46689">
    <property type="entry name" value="Homeodomain-like"/>
    <property type="match status" value="1"/>
</dbReference>
<keyword evidence="2 4" id="KW-0238">DNA-binding</keyword>
<comment type="caution">
    <text evidence="6">The sequence shown here is derived from an EMBL/GenBank/DDBJ whole genome shotgun (WGS) entry which is preliminary data.</text>
</comment>
<dbReference type="Proteomes" id="UP000295680">
    <property type="component" value="Unassembled WGS sequence"/>
</dbReference>
<dbReference type="InterPro" id="IPR009057">
    <property type="entry name" value="Homeodomain-like_sf"/>
</dbReference>
<dbReference type="GO" id="GO:0000976">
    <property type="term" value="F:transcription cis-regulatory region binding"/>
    <property type="evidence" value="ECO:0007669"/>
    <property type="project" value="TreeGrafter"/>
</dbReference>